<accession>A0ABW4CL85</accession>
<reference evidence="3" key="1">
    <citation type="journal article" date="2019" name="Int. J. Syst. Evol. Microbiol.">
        <title>The Global Catalogue of Microorganisms (GCM) 10K type strain sequencing project: providing services to taxonomists for standard genome sequencing and annotation.</title>
        <authorList>
            <consortium name="The Broad Institute Genomics Platform"/>
            <consortium name="The Broad Institute Genome Sequencing Center for Infectious Disease"/>
            <person name="Wu L."/>
            <person name="Ma J."/>
        </authorList>
    </citation>
    <scope>NUCLEOTIDE SEQUENCE [LARGE SCALE GENOMIC DNA]</scope>
    <source>
        <strain evidence="3">CCM 8980</strain>
    </source>
</reference>
<dbReference type="Proteomes" id="UP001597196">
    <property type="component" value="Unassembled WGS sequence"/>
</dbReference>
<evidence type="ECO:0000256" key="1">
    <source>
        <dbReference type="SAM" id="Phobius"/>
    </source>
</evidence>
<feature type="transmembrane region" description="Helical" evidence="1">
    <location>
        <begin position="6"/>
        <end position="22"/>
    </location>
</feature>
<keyword evidence="1" id="KW-0472">Membrane</keyword>
<dbReference type="RefSeq" id="WP_203628259.1">
    <property type="nucleotide sequence ID" value="NZ_BOLQ01000021.1"/>
</dbReference>
<feature type="transmembrane region" description="Helical" evidence="1">
    <location>
        <begin position="61"/>
        <end position="82"/>
    </location>
</feature>
<sequence length="96" mass="10501">MADVLVDAFYILSEFLFLPVAVSPASQRWLWLRLALAILLNTALMGSGVLLFVNGLGGPKWLPLVGGALVIGVFGFLLGYSLRNFWRAYQASRTAK</sequence>
<evidence type="ECO:0000313" key="2">
    <source>
        <dbReference type="EMBL" id="MFD1430563.1"/>
    </source>
</evidence>
<comment type="caution">
    <text evidence="2">The sequence shown here is derived from an EMBL/GenBank/DDBJ whole genome shotgun (WGS) entry which is preliminary data.</text>
</comment>
<proteinExistence type="predicted"/>
<name>A0ABW4CL85_9LACO</name>
<keyword evidence="1" id="KW-1133">Transmembrane helix</keyword>
<feature type="transmembrane region" description="Helical" evidence="1">
    <location>
        <begin position="34"/>
        <end position="55"/>
    </location>
</feature>
<protein>
    <submittedName>
        <fullName evidence="2">Uncharacterized protein</fullName>
    </submittedName>
</protein>
<keyword evidence="1" id="KW-0812">Transmembrane</keyword>
<organism evidence="2 3">
    <name type="scientific">Lacticaseibacillus mingshuiensis</name>
    <dbReference type="NCBI Taxonomy" id="2799574"/>
    <lineage>
        <taxon>Bacteria</taxon>
        <taxon>Bacillati</taxon>
        <taxon>Bacillota</taxon>
        <taxon>Bacilli</taxon>
        <taxon>Lactobacillales</taxon>
        <taxon>Lactobacillaceae</taxon>
        <taxon>Lacticaseibacillus</taxon>
    </lineage>
</organism>
<dbReference type="EMBL" id="JBHTOC010000014">
    <property type="protein sequence ID" value="MFD1430563.1"/>
    <property type="molecule type" value="Genomic_DNA"/>
</dbReference>
<gene>
    <name evidence="2" type="ORF">ACFQ4P_09920</name>
</gene>
<evidence type="ECO:0000313" key="3">
    <source>
        <dbReference type="Proteomes" id="UP001597196"/>
    </source>
</evidence>
<keyword evidence="3" id="KW-1185">Reference proteome</keyword>